<reference evidence="11" key="3">
    <citation type="submission" date="2018-08" db="UniProtKB">
        <authorList>
            <consortium name="EnsemblPlants"/>
        </authorList>
    </citation>
    <scope>IDENTIFICATION</scope>
    <source>
        <strain evidence="11">cv. Bd21</strain>
    </source>
</reference>
<reference evidence="10 11" key="1">
    <citation type="journal article" date="2010" name="Nature">
        <title>Genome sequencing and analysis of the model grass Brachypodium distachyon.</title>
        <authorList>
            <consortium name="International Brachypodium Initiative"/>
        </authorList>
    </citation>
    <scope>NUCLEOTIDE SEQUENCE [LARGE SCALE GENOMIC DNA]</scope>
    <source>
        <strain evidence="10 11">Bd21</strain>
    </source>
</reference>
<feature type="region of interest" description="Disordered" evidence="7">
    <location>
        <begin position="54"/>
        <end position="82"/>
    </location>
</feature>
<evidence type="ECO:0000256" key="5">
    <source>
        <dbReference type="ARBA" id="ARBA00022786"/>
    </source>
</evidence>
<dbReference type="Gramene" id="KQJ97677">
    <property type="protein sequence ID" value="KQJ97677"/>
    <property type="gene ID" value="BRADI_3g32800v3"/>
</dbReference>
<reference evidence="10" key="2">
    <citation type="submission" date="2017-06" db="EMBL/GenBank/DDBJ databases">
        <title>WGS assembly of Brachypodium distachyon.</title>
        <authorList>
            <consortium name="The International Brachypodium Initiative"/>
            <person name="Lucas S."/>
            <person name="Harmon-Smith M."/>
            <person name="Lail K."/>
            <person name="Tice H."/>
            <person name="Grimwood J."/>
            <person name="Bruce D."/>
            <person name="Barry K."/>
            <person name="Shu S."/>
            <person name="Lindquist E."/>
            <person name="Wang M."/>
            <person name="Pitluck S."/>
            <person name="Vogel J.P."/>
            <person name="Garvin D.F."/>
            <person name="Mockler T.C."/>
            <person name="Schmutz J."/>
            <person name="Rokhsar D."/>
            <person name="Bevan M.W."/>
        </authorList>
    </citation>
    <scope>NUCLEOTIDE SEQUENCE</scope>
    <source>
        <strain evidence="10">Bd21</strain>
    </source>
</reference>
<dbReference type="Pfam" id="PF04564">
    <property type="entry name" value="U-box"/>
    <property type="match status" value="1"/>
</dbReference>
<evidence type="ECO:0000256" key="6">
    <source>
        <dbReference type="SAM" id="Coils"/>
    </source>
</evidence>
<dbReference type="UniPathway" id="UPA00143"/>
<feature type="domain" description="Protein kinase" evidence="8">
    <location>
        <begin position="208"/>
        <end position="472"/>
    </location>
</feature>
<evidence type="ECO:0000259" key="9">
    <source>
        <dbReference type="PROSITE" id="PS51698"/>
    </source>
</evidence>
<accession>A0A0Q3LZK4</accession>
<dbReference type="InterPro" id="IPR000719">
    <property type="entry name" value="Prot_kinase_dom"/>
</dbReference>
<dbReference type="EC" id="2.3.2.27" evidence="3"/>
<feature type="domain" description="U-box" evidence="9">
    <location>
        <begin position="497"/>
        <end position="571"/>
    </location>
</feature>
<dbReference type="Proteomes" id="UP000008810">
    <property type="component" value="Chromosome 3"/>
</dbReference>
<keyword evidence="5" id="KW-0833">Ubl conjugation pathway</keyword>
<dbReference type="PANTHER" id="PTHR45647">
    <property type="entry name" value="OS02G0152300 PROTEIN"/>
    <property type="match status" value="1"/>
</dbReference>
<evidence type="ECO:0000259" key="8">
    <source>
        <dbReference type="PROSITE" id="PS50011"/>
    </source>
</evidence>
<dbReference type="SUPFAM" id="SSF57850">
    <property type="entry name" value="RING/U-box"/>
    <property type="match status" value="1"/>
</dbReference>
<dbReference type="PANTHER" id="PTHR45647:SF102">
    <property type="entry name" value="OS10G0548700 PROTEIN"/>
    <property type="match status" value="1"/>
</dbReference>
<feature type="region of interest" description="Disordered" evidence="7">
    <location>
        <begin position="1"/>
        <end position="32"/>
    </location>
</feature>
<evidence type="ECO:0000256" key="4">
    <source>
        <dbReference type="ARBA" id="ARBA00022679"/>
    </source>
</evidence>
<dbReference type="SUPFAM" id="SSF56112">
    <property type="entry name" value="Protein kinase-like (PK-like)"/>
    <property type="match status" value="1"/>
</dbReference>
<keyword evidence="12" id="KW-1185">Reference proteome</keyword>
<dbReference type="EMBL" id="CM000882">
    <property type="protein sequence ID" value="KQJ97677.2"/>
    <property type="molecule type" value="Genomic_DNA"/>
</dbReference>
<dbReference type="EnsemblPlants" id="KQJ97677">
    <property type="protein sequence ID" value="KQJ97677"/>
    <property type="gene ID" value="BRADI_3g32800v3"/>
</dbReference>
<evidence type="ECO:0000256" key="2">
    <source>
        <dbReference type="ARBA" id="ARBA00004906"/>
    </source>
</evidence>
<dbReference type="SMART" id="SM00504">
    <property type="entry name" value="Ubox"/>
    <property type="match status" value="1"/>
</dbReference>
<feature type="compositionally biased region" description="Low complexity" evidence="7">
    <location>
        <begin position="17"/>
        <end position="32"/>
    </location>
</feature>
<dbReference type="GO" id="GO:0004672">
    <property type="term" value="F:protein kinase activity"/>
    <property type="evidence" value="ECO:0007669"/>
    <property type="project" value="InterPro"/>
</dbReference>
<dbReference type="InterPro" id="IPR003613">
    <property type="entry name" value="Ubox_domain"/>
</dbReference>
<dbReference type="Pfam" id="PF07714">
    <property type="entry name" value="PK_Tyr_Ser-Thr"/>
    <property type="match status" value="1"/>
</dbReference>
<dbReference type="AlphaFoldDB" id="A0A0Q3LZK4"/>
<dbReference type="InterPro" id="IPR013083">
    <property type="entry name" value="Znf_RING/FYVE/PHD"/>
</dbReference>
<gene>
    <name evidence="10" type="ORF">BRADI_3g32800v3</name>
</gene>
<dbReference type="InterPro" id="IPR001245">
    <property type="entry name" value="Ser-Thr/Tyr_kinase_cat_dom"/>
</dbReference>
<dbReference type="Gene3D" id="3.30.40.10">
    <property type="entry name" value="Zinc/RING finger domain, C3HC4 (zinc finger)"/>
    <property type="match status" value="1"/>
</dbReference>
<dbReference type="GO" id="GO:0016567">
    <property type="term" value="P:protein ubiquitination"/>
    <property type="evidence" value="ECO:0007669"/>
    <property type="project" value="UniProtKB-UniPathway"/>
</dbReference>
<evidence type="ECO:0000256" key="1">
    <source>
        <dbReference type="ARBA" id="ARBA00000900"/>
    </source>
</evidence>
<organism evidence="10">
    <name type="scientific">Brachypodium distachyon</name>
    <name type="common">Purple false brome</name>
    <name type="synonym">Trachynia distachya</name>
    <dbReference type="NCBI Taxonomy" id="15368"/>
    <lineage>
        <taxon>Eukaryota</taxon>
        <taxon>Viridiplantae</taxon>
        <taxon>Streptophyta</taxon>
        <taxon>Embryophyta</taxon>
        <taxon>Tracheophyta</taxon>
        <taxon>Spermatophyta</taxon>
        <taxon>Magnoliopsida</taxon>
        <taxon>Liliopsida</taxon>
        <taxon>Poales</taxon>
        <taxon>Poaceae</taxon>
        <taxon>BOP clade</taxon>
        <taxon>Pooideae</taxon>
        <taxon>Stipodae</taxon>
        <taxon>Brachypodieae</taxon>
        <taxon>Brachypodium</taxon>
    </lineage>
</organism>
<evidence type="ECO:0000313" key="10">
    <source>
        <dbReference type="EMBL" id="KQJ97677.2"/>
    </source>
</evidence>
<dbReference type="Gene3D" id="3.30.200.20">
    <property type="entry name" value="Phosphorylase Kinase, domain 1"/>
    <property type="match status" value="1"/>
</dbReference>
<dbReference type="GO" id="GO:0061630">
    <property type="term" value="F:ubiquitin protein ligase activity"/>
    <property type="evidence" value="ECO:0007669"/>
    <property type="project" value="UniProtKB-EC"/>
</dbReference>
<evidence type="ECO:0000256" key="3">
    <source>
        <dbReference type="ARBA" id="ARBA00012483"/>
    </source>
</evidence>
<keyword evidence="6" id="KW-0175">Coiled coil</keyword>
<sequence>MAVAGCMKMQRSMSEKALPLRPSSSSSSSRPAAARRALSVLCLEEDLSVGSWDSVPEEILPSSCRGEASSSDDDDDDESSSFEVPLDEALAAILPISSTVPGHHQQVAKFFEDLCSDEAARKTKGGGVKEEAALAKEEVRVLKEEMEALKRDRDAAVGELSEQKAELEQRVAELEDAAASEAILEEEEEEEEEEEGVDGLAWRAAEFSLVELRLATGNFGDAAKVSDGVYRGVLRSATVAIKLLPCRSPQGPPQFPRQVRALSRVRHPNLVTPIGLCPKPPALVYEYLPNGTLEDRLATSPPLTWHARTRIIGEICAALVSLHSAQPRPVIHGDVNPSNVLLNADLDTTCQLADAGGLVSSRLLLTATPSMAAAYADPELQGGEPTASSDVYAFGVLVLRLVTGAPPLGVAGKVEEALERGEMEEAVDRTAGEWPFAQAEKLMLLGLQCAEASARKRPDRMSQVWRVVGPLVKAAAAMPVPAPAAESPAGCLFGETHAPLYFTCPISQEVMRNPHMAADGFTYEAEAIKGWLDSGHDTSPMTKLALPHRHVTPNYALRSAIEDYMKKQQQHTTASQSVRSN</sequence>
<protein>
    <recommendedName>
        <fullName evidence="3">RING-type E3 ubiquitin transferase</fullName>
        <ecNumber evidence="3">2.3.2.27</ecNumber>
    </recommendedName>
</protein>
<keyword evidence="4" id="KW-0808">Transferase</keyword>
<dbReference type="InterPro" id="IPR051348">
    <property type="entry name" value="U-box_ubiquitin_ligases"/>
</dbReference>
<dbReference type="InterPro" id="IPR011009">
    <property type="entry name" value="Kinase-like_dom_sf"/>
</dbReference>
<dbReference type="OrthoDB" id="4062651at2759"/>
<dbReference type="GO" id="GO:0005524">
    <property type="term" value="F:ATP binding"/>
    <property type="evidence" value="ECO:0007669"/>
    <property type="project" value="InterPro"/>
</dbReference>
<dbReference type="PROSITE" id="PS50011">
    <property type="entry name" value="PROTEIN_KINASE_DOM"/>
    <property type="match status" value="1"/>
</dbReference>
<dbReference type="InParanoid" id="A0A0Q3LZK4"/>
<name>A0A0Q3LZK4_BRADI</name>
<evidence type="ECO:0000256" key="7">
    <source>
        <dbReference type="SAM" id="MobiDB-lite"/>
    </source>
</evidence>
<evidence type="ECO:0000313" key="12">
    <source>
        <dbReference type="Proteomes" id="UP000008810"/>
    </source>
</evidence>
<dbReference type="PROSITE" id="PS51698">
    <property type="entry name" value="U_BOX"/>
    <property type="match status" value="1"/>
</dbReference>
<comment type="catalytic activity">
    <reaction evidence="1">
        <text>S-ubiquitinyl-[E2 ubiquitin-conjugating enzyme]-L-cysteine + [acceptor protein]-L-lysine = [E2 ubiquitin-conjugating enzyme]-L-cysteine + N(6)-ubiquitinyl-[acceptor protein]-L-lysine.</text>
        <dbReference type="EC" id="2.3.2.27"/>
    </reaction>
</comment>
<feature type="compositionally biased region" description="Acidic residues" evidence="7">
    <location>
        <begin position="70"/>
        <end position="80"/>
    </location>
</feature>
<comment type="pathway">
    <text evidence="2">Protein modification; protein ubiquitination.</text>
</comment>
<proteinExistence type="predicted"/>
<evidence type="ECO:0000313" key="11">
    <source>
        <dbReference type="EnsemblPlants" id="KQJ97677"/>
    </source>
</evidence>
<dbReference type="CDD" id="cd16655">
    <property type="entry name" value="RING-Ubox_WDSUB1-like"/>
    <property type="match status" value="1"/>
</dbReference>
<dbReference type="Gene3D" id="1.10.510.10">
    <property type="entry name" value="Transferase(Phosphotransferase) domain 1"/>
    <property type="match status" value="1"/>
</dbReference>
<feature type="coiled-coil region" evidence="6">
    <location>
        <begin position="132"/>
        <end position="194"/>
    </location>
</feature>